<accession>A0AAV3QNR2</accession>
<evidence type="ECO:0000256" key="1">
    <source>
        <dbReference type="SAM" id="MobiDB-lite"/>
    </source>
</evidence>
<feature type="compositionally biased region" description="Polar residues" evidence="1">
    <location>
        <begin position="1"/>
        <end position="17"/>
    </location>
</feature>
<sequence length="196" mass="22928">MESVRDSYNSSISQFPESSRPIGIDNSNMYEQSYPYQFYGGYHEIENQGSGGEYMELAQHPFSCAMPQYPQPLRPIDIDYTNMFEETYPYQIYGDYHEYCHQELIEKYVSDDDLFHILGEIAQENDGSNDHEIFRKFFSKVKKEVHQENDLNPLRYQGRGINIEASSTNGHIKHKLERFKIKTLNLGGVVKEEKQS</sequence>
<keyword evidence="3" id="KW-1185">Reference proteome</keyword>
<evidence type="ECO:0000313" key="2">
    <source>
        <dbReference type="EMBL" id="GAA0165682.1"/>
    </source>
</evidence>
<protein>
    <submittedName>
        <fullName evidence="2">Uncharacterized protein</fullName>
    </submittedName>
</protein>
<organism evidence="2 3">
    <name type="scientific">Lithospermum erythrorhizon</name>
    <name type="common">Purple gromwell</name>
    <name type="synonym">Lithospermum officinale var. erythrorhizon</name>
    <dbReference type="NCBI Taxonomy" id="34254"/>
    <lineage>
        <taxon>Eukaryota</taxon>
        <taxon>Viridiplantae</taxon>
        <taxon>Streptophyta</taxon>
        <taxon>Embryophyta</taxon>
        <taxon>Tracheophyta</taxon>
        <taxon>Spermatophyta</taxon>
        <taxon>Magnoliopsida</taxon>
        <taxon>eudicotyledons</taxon>
        <taxon>Gunneridae</taxon>
        <taxon>Pentapetalae</taxon>
        <taxon>asterids</taxon>
        <taxon>lamiids</taxon>
        <taxon>Boraginales</taxon>
        <taxon>Boraginaceae</taxon>
        <taxon>Boraginoideae</taxon>
        <taxon>Lithospermeae</taxon>
        <taxon>Lithospermum</taxon>
    </lineage>
</organism>
<reference evidence="2 3" key="1">
    <citation type="submission" date="2024-01" db="EMBL/GenBank/DDBJ databases">
        <title>The complete chloroplast genome sequence of Lithospermum erythrorhizon: insights into the phylogenetic relationship among Boraginaceae species and the maternal lineages of purple gromwells.</title>
        <authorList>
            <person name="Okada T."/>
            <person name="Watanabe K."/>
        </authorList>
    </citation>
    <scope>NUCLEOTIDE SEQUENCE [LARGE SCALE GENOMIC DNA]</scope>
</reference>
<gene>
    <name evidence="2" type="ORF">LIER_21017</name>
</gene>
<evidence type="ECO:0000313" key="3">
    <source>
        <dbReference type="Proteomes" id="UP001454036"/>
    </source>
</evidence>
<dbReference type="Proteomes" id="UP001454036">
    <property type="component" value="Unassembled WGS sequence"/>
</dbReference>
<comment type="caution">
    <text evidence="2">The sequence shown here is derived from an EMBL/GenBank/DDBJ whole genome shotgun (WGS) entry which is preliminary data.</text>
</comment>
<dbReference type="AlphaFoldDB" id="A0AAV3QNR2"/>
<dbReference type="EMBL" id="BAABME010005456">
    <property type="protein sequence ID" value="GAA0165682.1"/>
    <property type="molecule type" value="Genomic_DNA"/>
</dbReference>
<name>A0AAV3QNR2_LITER</name>
<feature type="region of interest" description="Disordered" evidence="1">
    <location>
        <begin position="1"/>
        <end position="26"/>
    </location>
</feature>
<proteinExistence type="predicted"/>